<dbReference type="Gene3D" id="3.40.50.300">
    <property type="entry name" value="P-loop containing nucleotide triphosphate hydrolases"/>
    <property type="match status" value="1"/>
</dbReference>
<evidence type="ECO:0000259" key="6">
    <source>
        <dbReference type="PROSITE" id="PS50893"/>
    </source>
</evidence>
<feature type="compositionally biased region" description="Basic and acidic residues" evidence="5">
    <location>
        <begin position="348"/>
        <end position="357"/>
    </location>
</feature>
<name>A0ABW6LPL0_9ACTN</name>
<keyword evidence="3" id="KW-0547">Nucleotide-binding</keyword>
<dbReference type="RefSeq" id="WP_358289108.1">
    <property type="nucleotide sequence ID" value="NZ_JBEYGJ010000037.1"/>
</dbReference>
<organism evidence="7 8">
    <name type="scientific">Streptomyces massasporeus</name>
    <dbReference type="NCBI Taxonomy" id="67324"/>
    <lineage>
        <taxon>Bacteria</taxon>
        <taxon>Bacillati</taxon>
        <taxon>Actinomycetota</taxon>
        <taxon>Actinomycetes</taxon>
        <taxon>Kitasatosporales</taxon>
        <taxon>Streptomycetaceae</taxon>
        <taxon>Streptomyces</taxon>
    </lineage>
</organism>
<dbReference type="PANTHER" id="PTHR43776:SF7">
    <property type="entry name" value="D,D-DIPEPTIDE TRANSPORT ATP-BINDING PROTEIN DDPF-RELATED"/>
    <property type="match status" value="1"/>
</dbReference>
<dbReference type="GO" id="GO:0005524">
    <property type="term" value="F:ATP binding"/>
    <property type="evidence" value="ECO:0007669"/>
    <property type="project" value="UniProtKB-KW"/>
</dbReference>
<dbReference type="PROSITE" id="PS50893">
    <property type="entry name" value="ABC_TRANSPORTER_2"/>
    <property type="match status" value="1"/>
</dbReference>
<gene>
    <name evidence="7" type="ORF">ACFYM3_36855</name>
</gene>
<comment type="caution">
    <text evidence="7">The sequence shown here is derived from an EMBL/GenBank/DDBJ whole genome shotgun (WGS) entry which is preliminary data.</text>
</comment>
<comment type="similarity">
    <text evidence="1">Belongs to the ABC transporter superfamily.</text>
</comment>
<dbReference type="SUPFAM" id="SSF52540">
    <property type="entry name" value="P-loop containing nucleoside triphosphate hydrolases"/>
    <property type="match status" value="1"/>
</dbReference>
<dbReference type="EMBL" id="JBIAFP010000030">
    <property type="protein sequence ID" value="MFE9230053.1"/>
    <property type="molecule type" value="Genomic_DNA"/>
</dbReference>
<evidence type="ECO:0000313" key="8">
    <source>
        <dbReference type="Proteomes" id="UP001601288"/>
    </source>
</evidence>
<dbReference type="PROSITE" id="PS00211">
    <property type="entry name" value="ABC_TRANSPORTER_1"/>
    <property type="match status" value="1"/>
</dbReference>
<dbReference type="InterPro" id="IPR050319">
    <property type="entry name" value="ABC_transp_ATP-bind"/>
</dbReference>
<evidence type="ECO:0000256" key="2">
    <source>
        <dbReference type="ARBA" id="ARBA00022448"/>
    </source>
</evidence>
<dbReference type="CDD" id="cd03257">
    <property type="entry name" value="ABC_NikE_OppD_transporters"/>
    <property type="match status" value="1"/>
</dbReference>
<evidence type="ECO:0000256" key="5">
    <source>
        <dbReference type="SAM" id="MobiDB-lite"/>
    </source>
</evidence>
<proteinExistence type="inferred from homology"/>
<keyword evidence="8" id="KW-1185">Reference proteome</keyword>
<evidence type="ECO:0000256" key="1">
    <source>
        <dbReference type="ARBA" id="ARBA00005417"/>
    </source>
</evidence>
<dbReference type="InterPro" id="IPR013563">
    <property type="entry name" value="Oligopep_ABC_C"/>
</dbReference>
<dbReference type="SMART" id="SM00382">
    <property type="entry name" value="AAA"/>
    <property type="match status" value="1"/>
</dbReference>
<feature type="domain" description="ABC transporter" evidence="6">
    <location>
        <begin position="11"/>
        <end position="254"/>
    </location>
</feature>
<dbReference type="Pfam" id="PF00005">
    <property type="entry name" value="ABC_tran"/>
    <property type="match status" value="1"/>
</dbReference>
<dbReference type="Proteomes" id="UP001601288">
    <property type="component" value="Unassembled WGS sequence"/>
</dbReference>
<feature type="region of interest" description="Disordered" evidence="5">
    <location>
        <begin position="329"/>
        <end position="357"/>
    </location>
</feature>
<accession>A0ABW6LPL0</accession>
<protein>
    <submittedName>
        <fullName evidence="7">Oligopeptide/dipeptide ABC transporter ATP-binding protein</fullName>
    </submittedName>
</protein>
<keyword evidence="2" id="KW-0813">Transport</keyword>
<evidence type="ECO:0000256" key="4">
    <source>
        <dbReference type="ARBA" id="ARBA00022840"/>
    </source>
</evidence>
<dbReference type="PANTHER" id="PTHR43776">
    <property type="entry name" value="TRANSPORT ATP-BINDING PROTEIN"/>
    <property type="match status" value="1"/>
</dbReference>
<dbReference type="InterPro" id="IPR017871">
    <property type="entry name" value="ABC_transporter-like_CS"/>
</dbReference>
<dbReference type="InterPro" id="IPR003593">
    <property type="entry name" value="AAA+_ATPase"/>
</dbReference>
<dbReference type="InterPro" id="IPR003439">
    <property type="entry name" value="ABC_transporter-like_ATP-bd"/>
</dbReference>
<evidence type="ECO:0000313" key="7">
    <source>
        <dbReference type="EMBL" id="MFE9230053.1"/>
    </source>
</evidence>
<keyword evidence="4 7" id="KW-0067">ATP-binding</keyword>
<reference evidence="7 8" key="1">
    <citation type="submission" date="2024-10" db="EMBL/GenBank/DDBJ databases">
        <title>The Natural Products Discovery Center: Release of the First 8490 Sequenced Strains for Exploring Actinobacteria Biosynthetic Diversity.</title>
        <authorList>
            <person name="Kalkreuter E."/>
            <person name="Kautsar S.A."/>
            <person name="Yang D."/>
            <person name="Bader C.D."/>
            <person name="Teijaro C.N."/>
            <person name="Fluegel L."/>
            <person name="Davis C.M."/>
            <person name="Simpson J.R."/>
            <person name="Lauterbach L."/>
            <person name="Steele A.D."/>
            <person name="Gui C."/>
            <person name="Meng S."/>
            <person name="Li G."/>
            <person name="Viehrig K."/>
            <person name="Ye F."/>
            <person name="Su P."/>
            <person name="Kiefer A.F."/>
            <person name="Nichols A."/>
            <person name="Cepeda A.J."/>
            <person name="Yan W."/>
            <person name="Fan B."/>
            <person name="Jiang Y."/>
            <person name="Adhikari A."/>
            <person name="Zheng C.-J."/>
            <person name="Schuster L."/>
            <person name="Cowan T.M."/>
            <person name="Smanski M.J."/>
            <person name="Chevrette M.G."/>
            <person name="De Carvalho L.P.S."/>
            <person name="Shen B."/>
        </authorList>
    </citation>
    <scope>NUCLEOTIDE SEQUENCE [LARGE SCALE GENOMIC DNA]</scope>
    <source>
        <strain evidence="7 8">NPDC007066</strain>
    </source>
</reference>
<dbReference type="InterPro" id="IPR027417">
    <property type="entry name" value="P-loop_NTPase"/>
</dbReference>
<evidence type="ECO:0000256" key="3">
    <source>
        <dbReference type="ARBA" id="ARBA00022741"/>
    </source>
</evidence>
<dbReference type="NCBIfam" id="TIGR01727">
    <property type="entry name" value="oligo_HPY"/>
    <property type="match status" value="1"/>
</dbReference>
<dbReference type="Pfam" id="PF08352">
    <property type="entry name" value="oligo_HPY"/>
    <property type="match status" value="1"/>
</dbReference>
<sequence>MTQEHPPVLEVRNISVGFGRRRREPLFRALDDVSLTVRRGTTMGLVGESGSGKSTLAKAVLGLVPAQSGSVHLLGQDTTRLSPSERRKLGSSLQAVFQDPNNSLNPSYTVGRSLAEPMKAQGIRSQQTIARRTAKLLEDVGLDPASAAKYPRDFSGGQRQRISIARALMTEPQLVICDESVSALDLSVKAQILNLLADLQDGHGVGYLFISHDMSVVRHICHDVTVLYRGQVMEAGPTRLVTHEPAHPYTRALVLAAPVANPQAQQRRRAATAAYGRMSGATAEASSGCPFVPRCPFATDQCRRERPEPQTLTDGRVVACHRYPEWRQEDRADAPLSGVTSGDADELDNQRLKSETA</sequence>